<reference evidence="9" key="1">
    <citation type="submission" date="2021-03" db="EMBL/GenBank/DDBJ databases">
        <authorList>
            <person name="Jaffe A."/>
        </authorList>
    </citation>
    <scope>NUCLEOTIDE SEQUENCE</scope>
    <source>
        <strain evidence="9">RIFCSPLOWO2_01_FULL_58_19</strain>
    </source>
</reference>
<gene>
    <name evidence="9" type="ORF">J4203_05530</name>
</gene>
<keyword evidence="3" id="KW-0645">Protease</keyword>
<dbReference type="EMBL" id="JAGVWE010000004">
    <property type="protein sequence ID" value="MBS3063304.1"/>
    <property type="molecule type" value="Genomic_DNA"/>
</dbReference>
<feature type="transmembrane region" description="Helical" evidence="8">
    <location>
        <begin position="112"/>
        <end position="135"/>
    </location>
</feature>
<dbReference type="AlphaFoldDB" id="A0A8T4L9E5"/>
<evidence type="ECO:0000313" key="10">
    <source>
        <dbReference type="Proteomes" id="UP000678237"/>
    </source>
</evidence>
<dbReference type="NCBIfam" id="TIGR04178">
    <property type="entry name" value="exo_archaeo"/>
    <property type="match status" value="1"/>
</dbReference>
<reference evidence="9" key="2">
    <citation type="submission" date="2021-05" db="EMBL/GenBank/DDBJ databases">
        <title>Protein family content uncovers lineage relationships and bacterial pathway maintenance mechanisms in DPANN archaea.</title>
        <authorList>
            <person name="Castelle C.J."/>
            <person name="Meheust R."/>
            <person name="Jaffe A.L."/>
            <person name="Seitz K."/>
            <person name="Gong X."/>
            <person name="Baker B.J."/>
            <person name="Banfield J.F."/>
        </authorList>
    </citation>
    <scope>NUCLEOTIDE SEQUENCE</scope>
    <source>
        <strain evidence="9">RIFCSPLOWO2_01_FULL_58_19</strain>
    </source>
</reference>
<evidence type="ECO:0000313" key="9">
    <source>
        <dbReference type="EMBL" id="MBS3063304.1"/>
    </source>
</evidence>
<feature type="transmembrane region" description="Helical" evidence="8">
    <location>
        <begin position="16"/>
        <end position="34"/>
    </location>
</feature>
<accession>A0A8T4L9E5</accession>
<name>A0A8T4L9E5_9ARCH</name>
<keyword evidence="7 8" id="KW-0472">Membrane</keyword>
<keyword evidence="6 8" id="KW-1133">Transmembrane helix</keyword>
<organism evidence="9 10">
    <name type="scientific">Candidatus Iainarchaeum sp</name>
    <dbReference type="NCBI Taxonomy" id="3101447"/>
    <lineage>
        <taxon>Archaea</taxon>
        <taxon>Candidatus Iainarchaeota</taxon>
        <taxon>Candidatus Iainarchaeia</taxon>
        <taxon>Candidatus Iainarchaeales</taxon>
        <taxon>Candidatus Iainarchaeaceae</taxon>
        <taxon>Candidatus Iainarchaeum</taxon>
    </lineage>
</organism>
<dbReference type="GO" id="GO:0006508">
    <property type="term" value="P:proteolysis"/>
    <property type="evidence" value="ECO:0007669"/>
    <property type="project" value="UniProtKB-KW"/>
</dbReference>
<keyword evidence="2" id="KW-1003">Cell membrane</keyword>
<keyword evidence="5" id="KW-0378">Hydrolase</keyword>
<keyword evidence="4 8" id="KW-0812">Transmembrane</keyword>
<dbReference type="GO" id="GO:0008233">
    <property type="term" value="F:peptidase activity"/>
    <property type="evidence" value="ECO:0007669"/>
    <property type="project" value="UniProtKB-KW"/>
</dbReference>
<sequence>MQFRFSKAELRKAGKFLAGFVAAFFALNFLARLVPLEAIEGLVAGAALAGLNFFGVNGVLLAGEPVLLQVEGLALPVAISYLCTGLLETIVLVSAVLASFGIPWRERVKGAGLGILISFIFNIIRIDGTILMIKAQGLVLGELTHDLFFRAFLFLSIAGYYAWWFRRSTRQRTG</sequence>
<evidence type="ECO:0000256" key="7">
    <source>
        <dbReference type="ARBA" id="ARBA00023136"/>
    </source>
</evidence>
<feature type="transmembrane region" description="Helical" evidence="8">
    <location>
        <begin position="73"/>
        <end position="100"/>
    </location>
</feature>
<protein>
    <submittedName>
        <fullName evidence="9">Exosortase/archaeosortase family protein</fullName>
    </submittedName>
</protein>
<evidence type="ECO:0000256" key="6">
    <source>
        <dbReference type="ARBA" id="ARBA00022989"/>
    </source>
</evidence>
<evidence type="ECO:0000256" key="3">
    <source>
        <dbReference type="ARBA" id="ARBA00022670"/>
    </source>
</evidence>
<dbReference type="InterPro" id="IPR026392">
    <property type="entry name" value="Exo/Archaeosortase_dom"/>
</dbReference>
<evidence type="ECO:0000256" key="5">
    <source>
        <dbReference type="ARBA" id="ARBA00022801"/>
    </source>
</evidence>
<dbReference type="GO" id="GO:0005886">
    <property type="term" value="C:plasma membrane"/>
    <property type="evidence" value="ECO:0007669"/>
    <property type="project" value="UniProtKB-SubCell"/>
</dbReference>
<evidence type="ECO:0000256" key="1">
    <source>
        <dbReference type="ARBA" id="ARBA00004651"/>
    </source>
</evidence>
<evidence type="ECO:0000256" key="2">
    <source>
        <dbReference type="ARBA" id="ARBA00022475"/>
    </source>
</evidence>
<comment type="subcellular location">
    <subcellularLocation>
        <location evidence="1">Cell membrane</location>
        <topology evidence="1">Multi-pass membrane protein</topology>
    </subcellularLocation>
</comment>
<dbReference type="Proteomes" id="UP000678237">
    <property type="component" value="Unassembled WGS sequence"/>
</dbReference>
<feature type="transmembrane region" description="Helical" evidence="8">
    <location>
        <begin position="147"/>
        <end position="165"/>
    </location>
</feature>
<proteinExistence type="predicted"/>
<evidence type="ECO:0000256" key="8">
    <source>
        <dbReference type="SAM" id="Phobius"/>
    </source>
</evidence>
<feature type="transmembrane region" description="Helical" evidence="8">
    <location>
        <begin position="41"/>
        <end position="61"/>
    </location>
</feature>
<comment type="caution">
    <text evidence="9">The sequence shown here is derived from an EMBL/GenBank/DDBJ whole genome shotgun (WGS) entry which is preliminary data.</text>
</comment>
<evidence type="ECO:0000256" key="4">
    <source>
        <dbReference type="ARBA" id="ARBA00022692"/>
    </source>
</evidence>